<dbReference type="Proteomes" id="UP000332487">
    <property type="component" value="Unassembled WGS sequence"/>
</dbReference>
<proteinExistence type="predicted"/>
<evidence type="ECO:0000313" key="2">
    <source>
        <dbReference type="Proteomes" id="UP000332487"/>
    </source>
</evidence>
<dbReference type="InterPro" id="IPR036390">
    <property type="entry name" value="WH_DNA-bd_sf"/>
</dbReference>
<dbReference type="SUPFAM" id="SSF46785">
    <property type="entry name" value="Winged helix' DNA-binding domain"/>
    <property type="match status" value="1"/>
</dbReference>
<evidence type="ECO:0000313" key="1">
    <source>
        <dbReference type="EMBL" id="EET89803.1"/>
    </source>
</evidence>
<evidence type="ECO:0008006" key="3">
    <source>
        <dbReference type="Google" id="ProtNLM"/>
    </source>
</evidence>
<dbReference type="EMBL" id="GG697241">
    <property type="protein sequence ID" value="EET89803.1"/>
    <property type="molecule type" value="Genomic_DNA"/>
</dbReference>
<keyword evidence="2" id="KW-1185">Reference proteome</keyword>
<sequence length="114" mass="12737">MQDSQAPDSGIILKDKQAKILLYLRDNADSSYISNLAEYANATYVHTCNFINTCEHLGIVKSERHGKIKQIRLTDKGIQIANLIANMYSWLQSAKQTAGQVADEQQKPAAETRL</sequence>
<dbReference type="InterPro" id="IPR036388">
    <property type="entry name" value="WH-like_DNA-bd_sf"/>
</dbReference>
<gene>
    <name evidence="1" type="ORF">UNLARM2_0916</name>
</gene>
<reference evidence="1 2" key="1">
    <citation type="journal article" date="2009" name="Genome Biol.">
        <title>Community-wide analysis of microbial genome sequence signatures.</title>
        <authorList>
            <person name="Dick G.J."/>
            <person name="Andersson A.F."/>
            <person name="Baker B.J."/>
            <person name="Simmons S.L."/>
            <person name="Thomas B.C."/>
            <person name="Yelton A.P."/>
            <person name="Banfield J.F."/>
        </authorList>
    </citation>
    <scope>NUCLEOTIDE SEQUENCE [LARGE SCALE GENOMIC DNA]</scope>
    <source>
        <strain evidence="1">ARMAN-2</strain>
    </source>
</reference>
<reference evidence="1 2" key="2">
    <citation type="journal article" date="2010" name="Proc. Natl. Acad. Sci. U.S.A.">
        <title>Enigmatic, ultrasmall, uncultivated Archaea.</title>
        <authorList>
            <person name="Baker B.J."/>
            <person name="Comolli L.R."/>
            <person name="Dick G.J."/>
            <person name="Hauser L.J."/>
            <person name="Hyatt D."/>
            <person name="Dill B.D."/>
            <person name="Land M.L."/>
            <person name="Verberkmoes N.C."/>
            <person name="Hettich R.L."/>
            <person name="Banfield J.F."/>
        </authorList>
    </citation>
    <scope>NUCLEOTIDE SEQUENCE [LARGE SCALE GENOMIC DNA]</scope>
    <source>
        <strain evidence="1">ARMAN-2</strain>
    </source>
</reference>
<dbReference type="Gene3D" id="1.10.10.10">
    <property type="entry name" value="Winged helix-like DNA-binding domain superfamily/Winged helix DNA-binding domain"/>
    <property type="match status" value="1"/>
</dbReference>
<organism evidence="1 2">
    <name type="scientific">Candidatus Micrarchaeum acidiphilum ARMAN-2</name>
    <dbReference type="NCBI Taxonomy" id="425595"/>
    <lineage>
        <taxon>Archaea</taxon>
        <taxon>Candidatus Micrarchaeota</taxon>
        <taxon>Candidatus Micrarchaeia</taxon>
        <taxon>Candidatus Micrarchaeales</taxon>
        <taxon>Candidatus Micrarchaeaceae</taxon>
        <taxon>Candidatus Micrarchaeum</taxon>
    </lineage>
</organism>
<name>C7DIM9_MICA2</name>
<dbReference type="AlphaFoldDB" id="C7DIM9"/>
<accession>C7DIM9</accession>
<protein>
    <recommendedName>
        <fullName evidence="3">HTH marR-type domain-containing protein</fullName>
    </recommendedName>
</protein>